<dbReference type="AlphaFoldDB" id="A0A5B7IU25"/>
<comment type="caution">
    <text evidence="2">The sequence shown here is derived from an EMBL/GenBank/DDBJ whole genome shotgun (WGS) entry which is preliminary data.</text>
</comment>
<evidence type="ECO:0000313" key="3">
    <source>
        <dbReference type="Proteomes" id="UP000324222"/>
    </source>
</evidence>
<protein>
    <submittedName>
        <fullName evidence="2">Uncharacterized protein</fullName>
    </submittedName>
</protein>
<proteinExistence type="predicted"/>
<feature type="region of interest" description="Disordered" evidence="1">
    <location>
        <begin position="16"/>
        <end position="36"/>
    </location>
</feature>
<name>A0A5B7IU25_PORTR</name>
<sequence length="36" mass="3770">MATKIRACPTSIVPSSAAAVVRSKHKKSTSGQEEGR</sequence>
<gene>
    <name evidence="2" type="ORF">E2C01_079712</name>
</gene>
<evidence type="ECO:0000313" key="2">
    <source>
        <dbReference type="EMBL" id="MPC84957.1"/>
    </source>
</evidence>
<evidence type="ECO:0000256" key="1">
    <source>
        <dbReference type="SAM" id="MobiDB-lite"/>
    </source>
</evidence>
<organism evidence="2 3">
    <name type="scientific">Portunus trituberculatus</name>
    <name type="common">Swimming crab</name>
    <name type="synonym">Neptunus trituberculatus</name>
    <dbReference type="NCBI Taxonomy" id="210409"/>
    <lineage>
        <taxon>Eukaryota</taxon>
        <taxon>Metazoa</taxon>
        <taxon>Ecdysozoa</taxon>
        <taxon>Arthropoda</taxon>
        <taxon>Crustacea</taxon>
        <taxon>Multicrustacea</taxon>
        <taxon>Malacostraca</taxon>
        <taxon>Eumalacostraca</taxon>
        <taxon>Eucarida</taxon>
        <taxon>Decapoda</taxon>
        <taxon>Pleocyemata</taxon>
        <taxon>Brachyura</taxon>
        <taxon>Eubrachyura</taxon>
        <taxon>Portunoidea</taxon>
        <taxon>Portunidae</taxon>
        <taxon>Portuninae</taxon>
        <taxon>Portunus</taxon>
    </lineage>
</organism>
<reference evidence="2 3" key="1">
    <citation type="submission" date="2019-05" db="EMBL/GenBank/DDBJ databases">
        <title>Another draft genome of Portunus trituberculatus and its Hox gene families provides insights of decapod evolution.</title>
        <authorList>
            <person name="Jeong J.-H."/>
            <person name="Song I."/>
            <person name="Kim S."/>
            <person name="Choi T."/>
            <person name="Kim D."/>
            <person name="Ryu S."/>
            <person name="Kim W."/>
        </authorList>
    </citation>
    <scope>NUCLEOTIDE SEQUENCE [LARGE SCALE GENOMIC DNA]</scope>
    <source>
        <tissue evidence="2">Muscle</tissue>
    </source>
</reference>
<accession>A0A5B7IU25</accession>
<dbReference type="EMBL" id="VSRR010066924">
    <property type="protein sequence ID" value="MPC84957.1"/>
    <property type="molecule type" value="Genomic_DNA"/>
</dbReference>
<dbReference type="Proteomes" id="UP000324222">
    <property type="component" value="Unassembled WGS sequence"/>
</dbReference>
<keyword evidence="3" id="KW-1185">Reference proteome</keyword>